<evidence type="ECO:0000313" key="4">
    <source>
        <dbReference type="EMBL" id="CAG9811057.1"/>
    </source>
</evidence>
<dbReference type="PANTHER" id="PTHR45712:SF22">
    <property type="entry name" value="INSULIN-LIKE GROWTH FACTOR-BINDING PROTEIN COMPLEX ACID LABILE SUBUNIT"/>
    <property type="match status" value="1"/>
</dbReference>
<dbReference type="OrthoDB" id="676979at2759"/>
<evidence type="ECO:0000313" key="5">
    <source>
        <dbReference type="Proteomes" id="UP001153620"/>
    </source>
</evidence>
<evidence type="ECO:0000256" key="2">
    <source>
        <dbReference type="ARBA" id="ARBA00022737"/>
    </source>
</evidence>
<dbReference type="PANTHER" id="PTHR45712">
    <property type="entry name" value="AGAP008170-PA"/>
    <property type="match status" value="1"/>
</dbReference>
<protein>
    <submittedName>
        <fullName evidence="4">Uncharacterized protein</fullName>
    </submittedName>
</protein>
<gene>
    <name evidence="4" type="ORF">CHIRRI_LOCUS13866</name>
</gene>
<evidence type="ECO:0000256" key="1">
    <source>
        <dbReference type="ARBA" id="ARBA00022614"/>
    </source>
</evidence>
<keyword evidence="3" id="KW-0732">Signal</keyword>
<dbReference type="Proteomes" id="UP001153620">
    <property type="component" value="Chromosome 4"/>
</dbReference>
<keyword evidence="1" id="KW-0433">Leucine-rich repeat</keyword>
<dbReference type="Gene3D" id="3.80.10.10">
    <property type="entry name" value="Ribonuclease Inhibitor"/>
    <property type="match status" value="1"/>
</dbReference>
<dbReference type="GO" id="GO:0005615">
    <property type="term" value="C:extracellular space"/>
    <property type="evidence" value="ECO:0007669"/>
    <property type="project" value="TreeGrafter"/>
</dbReference>
<dbReference type="InterPro" id="IPR050333">
    <property type="entry name" value="SLRP"/>
</dbReference>
<dbReference type="AlphaFoldDB" id="A0A9N9SA36"/>
<feature type="chain" id="PRO_5040183115" evidence="3">
    <location>
        <begin position="22"/>
        <end position="482"/>
    </location>
</feature>
<evidence type="ECO:0000256" key="3">
    <source>
        <dbReference type="SAM" id="SignalP"/>
    </source>
</evidence>
<keyword evidence="5" id="KW-1185">Reference proteome</keyword>
<dbReference type="SUPFAM" id="SSF52058">
    <property type="entry name" value="L domain-like"/>
    <property type="match status" value="1"/>
</dbReference>
<keyword evidence="2" id="KW-0677">Repeat</keyword>
<name>A0A9N9SA36_9DIPT</name>
<sequence>MIKIIFLTACLIITLSDSSLSANIDCEYVLNDYIVFGSRYYCNVWTVDISTPEAAQITSAKGIHKDKRTNDDVVGFHARRKAIKYFPQNLLSVFKNLQRININGCKLEEIHQSDLKAHPNLTHFYLTENLIEVVEEGLFDFNPNLVWVGINEAKLIHIDAHVFDHLTGLISFWFTQVPCIKKTADNSREKVEAAIYIAKAACVNLEFRQLDSKIDKLESDSKTLSAEDFKNSLESFEKGFVDSRFSKFRPLNYKFAKLKGQNGGSNMVIGQTTKKPELSCDKIPENSNSVQTGTDQLTNDLTSITSKLNSLQDTCKSSQSSITLPITKLTTNFNEFKTKYELSSDDIRSTMSDMDTALSSIKTSQNDLKTDINKLKTSQNEIAVSVNELKNSKNGDFDDKFVALSKDIGSLKEQMEAFMSKFTYFEVENAEKFGKIEKELIITRHKIDISLDEKIKGIEKRLARKFEDILEEKLAKILNGKS</sequence>
<dbReference type="EMBL" id="OU895880">
    <property type="protein sequence ID" value="CAG9811057.1"/>
    <property type="molecule type" value="Genomic_DNA"/>
</dbReference>
<proteinExistence type="predicted"/>
<organism evidence="4 5">
    <name type="scientific">Chironomus riparius</name>
    <dbReference type="NCBI Taxonomy" id="315576"/>
    <lineage>
        <taxon>Eukaryota</taxon>
        <taxon>Metazoa</taxon>
        <taxon>Ecdysozoa</taxon>
        <taxon>Arthropoda</taxon>
        <taxon>Hexapoda</taxon>
        <taxon>Insecta</taxon>
        <taxon>Pterygota</taxon>
        <taxon>Neoptera</taxon>
        <taxon>Endopterygota</taxon>
        <taxon>Diptera</taxon>
        <taxon>Nematocera</taxon>
        <taxon>Chironomoidea</taxon>
        <taxon>Chironomidae</taxon>
        <taxon>Chironominae</taxon>
        <taxon>Chironomus</taxon>
    </lineage>
</organism>
<reference evidence="4" key="2">
    <citation type="submission" date="2022-10" db="EMBL/GenBank/DDBJ databases">
        <authorList>
            <consortium name="ENA_rothamsted_submissions"/>
            <consortium name="culmorum"/>
            <person name="King R."/>
        </authorList>
    </citation>
    <scope>NUCLEOTIDE SEQUENCE</scope>
</reference>
<feature type="signal peptide" evidence="3">
    <location>
        <begin position="1"/>
        <end position="21"/>
    </location>
</feature>
<reference evidence="4" key="1">
    <citation type="submission" date="2022-01" db="EMBL/GenBank/DDBJ databases">
        <authorList>
            <person name="King R."/>
        </authorList>
    </citation>
    <scope>NUCLEOTIDE SEQUENCE</scope>
</reference>
<dbReference type="InterPro" id="IPR032675">
    <property type="entry name" value="LRR_dom_sf"/>
</dbReference>
<accession>A0A9N9SA36</accession>